<gene>
    <name evidence="8" type="ORF">BDV26DRAFT_301013</name>
</gene>
<dbReference type="OrthoDB" id="3903189at2759"/>
<evidence type="ECO:0000256" key="3">
    <source>
        <dbReference type="ARBA" id="ARBA00022989"/>
    </source>
</evidence>
<accession>A0A5N7BIZ4</accession>
<feature type="transmembrane region" description="Helical" evidence="6">
    <location>
        <begin position="119"/>
        <end position="143"/>
    </location>
</feature>
<evidence type="ECO:0000256" key="4">
    <source>
        <dbReference type="ARBA" id="ARBA00023136"/>
    </source>
</evidence>
<evidence type="ECO:0000256" key="6">
    <source>
        <dbReference type="SAM" id="Phobius"/>
    </source>
</evidence>
<dbReference type="InterPro" id="IPR049326">
    <property type="entry name" value="Rhodopsin_dom_fungi"/>
</dbReference>
<keyword evidence="9" id="KW-1185">Reference proteome</keyword>
<evidence type="ECO:0000259" key="7">
    <source>
        <dbReference type="Pfam" id="PF20684"/>
    </source>
</evidence>
<evidence type="ECO:0000256" key="1">
    <source>
        <dbReference type="ARBA" id="ARBA00004141"/>
    </source>
</evidence>
<sequence length="198" mass="22894">MYRFARELAVESWILYAVGRLSRRLRLGSWSKLQLDDALMGLIAFTFTGVTVAANNVARVSSDPRIRLDNPPPDVIEFIIWGNKMVFVLEQFALITIWLVKCCLLIIYDRLTLMMKEQLVVKIVAAYVVISFIVIEALFMGVWCTPVRHYWDLQSDNEQCWSYVHHLITTAVFNISSDIIMLSIPLPLFIRSHIPFKQ</sequence>
<dbReference type="PANTHER" id="PTHR33048">
    <property type="entry name" value="PTH11-LIKE INTEGRAL MEMBRANE PROTEIN (AFU_ORTHOLOGUE AFUA_5G11245)"/>
    <property type="match status" value="1"/>
</dbReference>
<proteinExistence type="inferred from homology"/>
<dbReference type="AlphaFoldDB" id="A0A5N7BIZ4"/>
<dbReference type="EMBL" id="ML736168">
    <property type="protein sequence ID" value="KAE8381740.1"/>
    <property type="molecule type" value="Genomic_DNA"/>
</dbReference>
<protein>
    <recommendedName>
        <fullName evidence="7">Rhodopsin domain-containing protein</fullName>
    </recommendedName>
</protein>
<dbReference type="GO" id="GO:0016020">
    <property type="term" value="C:membrane"/>
    <property type="evidence" value="ECO:0007669"/>
    <property type="project" value="UniProtKB-SubCell"/>
</dbReference>
<feature type="transmembrane region" description="Helical" evidence="6">
    <location>
        <begin position="38"/>
        <end position="58"/>
    </location>
</feature>
<keyword evidence="3 6" id="KW-1133">Transmembrane helix</keyword>
<dbReference type="Pfam" id="PF20684">
    <property type="entry name" value="Fung_rhodopsin"/>
    <property type="match status" value="1"/>
</dbReference>
<evidence type="ECO:0000313" key="9">
    <source>
        <dbReference type="Proteomes" id="UP000326198"/>
    </source>
</evidence>
<comment type="subcellular location">
    <subcellularLocation>
        <location evidence="1">Membrane</location>
        <topology evidence="1">Multi-pass membrane protein</topology>
    </subcellularLocation>
</comment>
<comment type="similarity">
    <text evidence="5">Belongs to the SAT4 family.</text>
</comment>
<reference evidence="8 9" key="1">
    <citation type="submission" date="2019-04" db="EMBL/GenBank/DDBJ databases">
        <title>Friends and foes A comparative genomics studyof 23 Aspergillus species from section Flavi.</title>
        <authorList>
            <consortium name="DOE Joint Genome Institute"/>
            <person name="Kjaerbolling I."/>
            <person name="Vesth T."/>
            <person name="Frisvad J.C."/>
            <person name="Nybo J.L."/>
            <person name="Theobald S."/>
            <person name="Kildgaard S."/>
            <person name="Isbrandt T."/>
            <person name="Kuo A."/>
            <person name="Sato A."/>
            <person name="Lyhne E.K."/>
            <person name="Kogle M.E."/>
            <person name="Wiebenga A."/>
            <person name="Kun R.S."/>
            <person name="Lubbers R.J."/>
            <person name="Makela M.R."/>
            <person name="Barry K."/>
            <person name="Chovatia M."/>
            <person name="Clum A."/>
            <person name="Daum C."/>
            <person name="Haridas S."/>
            <person name="He G."/>
            <person name="LaButti K."/>
            <person name="Lipzen A."/>
            <person name="Mondo S."/>
            <person name="Riley R."/>
            <person name="Salamov A."/>
            <person name="Simmons B.A."/>
            <person name="Magnuson J.K."/>
            <person name="Henrissat B."/>
            <person name="Mortensen U.H."/>
            <person name="Larsen T.O."/>
            <person name="Devries R.P."/>
            <person name="Grigoriev I.V."/>
            <person name="Machida M."/>
            <person name="Baker S.E."/>
            <person name="Andersen M.R."/>
        </authorList>
    </citation>
    <scope>NUCLEOTIDE SEQUENCE [LARGE SCALE GENOMIC DNA]</scope>
    <source>
        <strain evidence="8 9">IBT 29228</strain>
    </source>
</reference>
<evidence type="ECO:0000256" key="2">
    <source>
        <dbReference type="ARBA" id="ARBA00022692"/>
    </source>
</evidence>
<keyword evidence="4 6" id="KW-0472">Membrane</keyword>
<feature type="domain" description="Rhodopsin" evidence="7">
    <location>
        <begin position="25"/>
        <end position="198"/>
    </location>
</feature>
<organism evidence="8 9">
    <name type="scientific">Aspergillus bertholletiae</name>
    <dbReference type="NCBI Taxonomy" id="1226010"/>
    <lineage>
        <taxon>Eukaryota</taxon>
        <taxon>Fungi</taxon>
        <taxon>Dikarya</taxon>
        <taxon>Ascomycota</taxon>
        <taxon>Pezizomycotina</taxon>
        <taxon>Eurotiomycetes</taxon>
        <taxon>Eurotiomycetidae</taxon>
        <taxon>Eurotiales</taxon>
        <taxon>Aspergillaceae</taxon>
        <taxon>Aspergillus</taxon>
        <taxon>Aspergillus subgen. Circumdati</taxon>
    </lineage>
</organism>
<dbReference type="InterPro" id="IPR052337">
    <property type="entry name" value="SAT4-like"/>
</dbReference>
<evidence type="ECO:0000256" key="5">
    <source>
        <dbReference type="ARBA" id="ARBA00038359"/>
    </source>
</evidence>
<dbReference type="PANTHER" id="PTHR33048:SF110">
    <property type="entry name" value="UBID FAMILY DECARBOXYLASE"/>
    <property type="match status" value="1"/>
</dbReference>
<feature type="transmembrane region" description="Helical" evidence="6">
    <location>
        <begin position="78"/>
        <end position="107"/>
    </location>
</feature>
<evidence type="ECO:0000313" key="8">
    <source>
        <dbReference type="EMBL" id="KAE8381740.1"/>
    </source>
</evidence>
<name>A0A5N7BIZ4_9EURO</name>
<keyword evidence="2 6" id="KW-0812">Transmembrane</keyword>
<dbReference type="Proteomes" id="UP000326198">
    <property type="component" value="Unassembled WGS sequence"/>
</dbReference>